<keyword evidence="2" id="KW-1185">Reference proteome</keyword>
<dbReference type="Proteomes" id="UP001157914">
    <property type="component" value="Unassembled WGS sequence"/>
</dbReference>
<dbReference type="EMBL" id="FXTT01000005">
    <property type="protein sequence ID" value="SMP33467.1"/>
    <property type="molecule type" value="Genomic_DNA"/>
</dbReference>
<comment type="caution">
    <text evidence="1">The sequence shown here is derived from an EMBL/GenBank/DDBJ whole genome shotgun (WGS) entry which is preliminary data.</text>
</comment>
<proteinExistence type="predicted"/>
<evidence type="ECO:0000313" key="1">
    <source>
        <dbReference type="EMBL" id="SMP33467.1"/>
    </source>
</evidence>
<accession>A0ABY1PGA2</accession>
<name>A0ABY1PGA2_9HYPH</name>
<protein>
    <submittedName>
        <fullName evidence="1">Uncharacterized protein</fullName>
    </submittedName>
</protein>
<gene>
    <name evidence="1" type="ORF">SAMN06265374_3745</name>
</gene>
<evidence type="ECO:0000313" key="2">
    <source>
        <dbReference type="Proteomes" id="UP001157914"/>
    </source>
</evidence>
<sequence length="33" mass="3960">MIGKFYYTYHNNVFLLSIQQPHIYTTNGPQLKE</sequence>
<organism evidence="1 2">
    <name type="scientific">Roseibium denhamense</name>
    <dbReference type="NCBI Taxonomy" id="76305"/>
    <lineage>
        <taxon>Bacteria</taxon>
        <taxon>Pseudomonadati</taxon>
        <taxon>Pseudomonadota</taxon>
        <taxon>Alphaproteobacteria</taxon>
        <taxon>Hyphomicrobiales</taxon>
        <taxon>Stappiaceae</taxon>
        <taxon>Roseibium</taxon>
    </lineage>
</organism>
<reference evidence="1 2" key="1">
    <citation type="submission" date="2017-05" db="EMBL/GenBank/DDBJ databases">
        <authorList>
            <person name="Varghese N."/>
            <person name="Submissions S."/>
        </authorList>
    </citation>
    <scope>NUCLEOTIDE SEQUENCE [LARGE SCALE GENOMIC DNA]</scope>
    <source>
        <strain evidence="1 2">DSM 15949</strain>
    </source>
</reference>